<protein>
    <recommendedName>
        <fullName evidence="5">DUF916 domain-containing protein</fullName>
    </recommendedName>
</protein>
<keyword evidence="1" id="KW-1133">Transmembrane helix</keyword>
<dbReference type="AlphaFoldDB" id="A0A927PL98"/>
<dbReference type="Proteomes" id="UP000642993">
    <property type="component" value="Unassembled WGS sequence"/>
</dbReference>
<evidence type="ECO:0000256" key="1">
    <source>
        <dbReference type="SAM" id="Phobius"/>
    </source>
</evidence>
<dbReference type="EMBL" id="JACYWE010000005">
    <property type="protein sequence ID" value="MBD8506885.1"/>
    <property type="molecule type" value="Genomic_DNA"/>
</dbReference>
<proteinExistence type="predicted"/>
<feature type="signal peptide" evidence="2">
    <location>
        <begin position="1"/>
        <end position="22"/>
    </location>
</feature>
<sequence length="330" mass="35033">MRRLLPLVIAAALLAPVSAVHAQPAPEPGPIDDPGLGIRLMEVPLHLQDDPRAQVYVIDNIEAGDSFDRRLEISNRTGTTQDVDLYVGAADVDAQDGFKVADGAGANELTEWTELDTSEVTLEDRENAEIVLSVDVPEGTEDGERYGVVWAEMTSGEPDEGGAVVVNRVGVRIYLAIGDSDALPADFAITGMTPRRTAEGVAELVVDIDNTGGRAVDITGSLDLTEGPGGIRLDTVRSNQVTVPAGEPGQAVFALSETLPNGPWQANVTLASGLLERTTSAQVTFPDTGVGDSVGAEQETQRTWWWILLAIAVLALLAAIIIIRQRSRNP</sequence>
<comment type="caution">
    <text evidence="3">The sequence shown here is derived from an EMBL/GenBank/DDBJ whole genome shotgun (WGS) entry which is preliminary data.</text>
</comment>
<keyword evidence="1" id="KW-0472">Membrane</keyword>
<accession>A0A927PL98</accession>
<evidence type="ECO:0008006" key="5">
    <source>
        <dbReference type="Google" id="ProtNLM"/>
    </source>
</evidence>
<evidence type="ECO:0000313" key="4">
    <source>
        <dbReference type="Proteomes" id="UP000642993"/>
    </source>
</evidence>
<keyword evidence="2" id="KW-0732">Signal</keyword>
<keyword evidence="1" id="KW-0812">Transmembrane</keyword>
<feature type="chain" id="PRO_5037781289" description="DUF916 domain-containing protein" evidence="2">
    <location>
        <begin position="23"/>
        <end position="330"/>
    </location>
</feature>
<reference evidence="3" key="1">
    <citation type="submission" date="2020-09" db="EMBL/GenBank/DDBJ databases">
        <title>Hoyosella lacisalsi sp. nov., a halotolerant actinobacterium isolated from soil of Lake Gudzhirganskoe.</title>
        <authorList>
            <person name="Yang Q."/>
            <person name="Guo P.Y."/>
            <person name="Liu S.W."/>
            <person name="Li F.N."/>
            <person name="Sun C.H."/>
        </authorList>
    </citation>
    <scope>NUCLEOTIDE SEQUENCE</scope>
    <source>
        <strain evidence="3">G463</strain>
    </source>
</reference>
<organism evidence="3 4">
    <name type="scientific">Lolliginicoccus lacisalsi</name>
    <dbReference type="NCBI Taxonomy" id="2742202"/>
    <lineage>
        <taxon>Bacteria</taxon>
        <taxon>Bacillati</taxon>
        <taxon>Actinomycetota</taxon>
        <taxon>Actinomycetes</taxon>
        <taxon>Mycobacteriales</taxon>
        <taxon>Hoyosellaceae</taxon>
        <taxon>Lolliginicoccus</taxon>
    </lineage>
</organism>
<evidence type="ECO:0000313" key="3">
    <source>
        <dbReference type="EMBL" id="MBD8506885.1"/>
    </source>
</evidence>
<gene>
    <name evidence="3" type="ORF">HT102_10330</name>
</gene>
<name>A0A927PL98_9ACTN</name>
<keyword evidence="4" id="KW-1185">Reference proteome</keyword>
<evidence type="ECO:0000256" key="2">
    <source>
        <dbReference type="SAM" id="SignalP"/>
    </source>
</evidence>
<feature type="transmembrane region" description="Helical" evidence="1">
    <location>
        <begin position="304"/>
        <end position="323"/>
    </location>
</feature>
<dbReference type="RefSeq" id="WP_192039337.1">
    <property type="nucleotide sequence ID" value="NZ_JACYWE010000005.1"/>
</dbReference>